<dbReference type="InterPro" id="IPR013785">
    <property type="entry name" value="Aldolase_TIM"/>
</dbReference>
<comment type="caution">
    <text evidence="3">The sequence shown here is derived from an EMBL/GenBank/DDBJ whole genome shotgun (WGS) entry which is preliminary data.</text>
</comment>
<reference evidence="3" key="1">
    <citation type="journal article" date="2015" name="Nature">
        <title>Complex archaea that bridge the gap between prokaryotes and eukaryotes.</title>
        <authorList>
            <person name="Spang A."/>
            <person name="Saw J.H."/>
            <person name="Jorgensen S.L."/>
            <person name="Zaremba-Niedzwiedzka K."/>
            <person name="Martijn J."/>
            <person name="Lind A.E."/>
            <person name="van Eijk R."/>
            <person name="Schleper C."/>
            <person name="Guy L."/>
            <person name="Ettema T.J."/>
        </authorList>
    </citation>
    <scope>NUCLEOTIDE SEQUENCE</scope>
</reference>
<dbReference type="EMBL" id="LAZR01009100">
    <property type="protein sequence ID" value="KKM74680.1"/>
    <property type="molecule type" value="Genomic_DNA"/>
</dbReference>
<dbReference type="Pfam" id="PF01645">
    <property type="entry name" value="Glu_synthase"/>
    <property type="match status" value="1"/>
</dbReference>
<evidence type="ECO:0000313" key="3">
    <source>
        <dbReference type="EMBL" id="KKM74680.1"/>
    </source>
</evidence>
<proteinExistence type="inferred from homology"/>
<dbReference type="AlphaFoldDB" id="A0A0F9MDJ2"/>
<dbReference type="GO" id="GO:0006537">
    <property type="term" value="P:glutamate biosynthetic process"/>
    <property type="evidence" value="ECO:0007669"/>
    <property type="project" value="InterPro"/>
</dbReference>
<protein>
    <recommendedName>
        <fullName evidence="2">Glutamate synthase domain-containing protein</fullName>
    </recommendedName>
</protein>
<dbReference type="Gene3D" id="3.20.20.70">
    <property type="entry name" value="Aldolase class I"/>
    <property type="match status" value="1"/>
</dbReference>
<accession>A0A0F9MDJ2</accession>
<gene>
    <name evidence="3" type="ORF">LCGC14_1397910</name>
</gene>
<organism evidence="3">
    <name type="scientific">marine sediment metagenome</name>
    <dbReference type="NCBI Taxonomy" id="412755"/>
    <lineage>
        <taxon>unclassified sequences</taxon>
        <taxon>metagenomes</taxon>
        <taxon>ecological metagenomes</taxon>
    </lineage>
</organism>
<comment type="similarity">
    <text evidence="1">Belongs to the glutamate synthase family.</text>
</comment>
<evidence type="ECO:0000259" key="2">
    <source>
        <dbReference type="Pfam" id="PF01645"/>
    </source>
</evidence>
<dbReference type="GO" id="GO:0015930">
    <property type="term" value="F:glutamate synthase activity"/>
    <property type="evidence" value="ECO:0007669"/>
    <property type="project" value="InterPro"/>
</dbReference>
<sequence length="551" mass="60530">MTKFSMDTHHSSMIGSRTRVEDSCESGLCPICIADCAVFCEVSKSALRGREVLYPRREYFGNSTAGSPKDYGLSFGDFQIQFECRREKTLGIEVDEDKVVFPNVNMKSKWGNIDQKLPFVIAGLGSTYVAKRNWDGLAMGAALSGVSVTVGENVVGMDPDAKFSNHAMHPQVIDTVDMKNRVNTYREFWDGEYGDIIVQKNVEDTRLGVFDYVTSSLEVNSLEIKFGQGAKAIGGEVRLESLERAQLLQSRGYLVFPDPSDPVIIEQWKAGLIPDFERHSRVGLSSTEDVLEEIDQIRSKGVKNIFIKTGAYRPAATAWIMRLGIEGKVNGMTFDGAGGGTGMSPVSMMNEGSIPTAYLEALVVGCLDMIKQKNPNVSIPSIAIAGGIANETQMFKALAMGAPYINCIAMARAPITAAMKAKYAGNVIAKKEATPAMLSNLGFPKEKDPKSLTLSEAFVEYDGLCRKYNGKEIPPSAIGVYTYFTSKLGTGLKQLLAGVRKFRLDLLDRLDIAYISQRAKEVCHKWDLGIKSQESLDFELVKKEIYSGNYT</sequence>
<feature type="domain" description="Glutamate synthase" evidence="2">
    <location>
        <begin position="284"/>
        <end position="406"/>
    </location>
</feature>
<name>A0A0F9MDJ2_9ZZZZ</name>
<dbReference type="SUPFAM" id="SSF51395">
    <property type="entry name" value="FMN-linked oxidoreductases"/>
    <property type="match status" value="1"/>
</dbReference>
<evidence type="ECO:0000256" key="1">
    <source>
        <dbReference type="ARBA" id="ARBA00009716"/>
    </source>
</evidence>
<dbReference type="InterPro" id="IPR002932">
    <property type="entry name" value="Glu_synthdom"/>
</dbReference>